<evidence type="ECO:0000256" key="1">
    <source>
        <dbReference type="ARBA" id="ARBA00006484"/>
    </source>
</evidence>
<dbReference type="PROSITE" id="PS00061">
    <property type="entry name" value="ADH_SHORT"/>
    <property type="match status" value="1"/>
</dbReference>
<dbReference type="PANTHER" id="PTHR42760:SF121">
    <property type="entry name" value="3-OXOACYL-(ACYL-CARRIER-PROTEIN) REDUCTASE"/>
    <property type="match status" value="1"/>
</dbReference>
<dbReference type="EMBL" id="CABFOC020000014">
    <property type="protein sequence ID" value="CAH0046437.1"/>
    <property type="molecule type" value="Genomic_DNA"/>
</dbReference>
<accession>A0A9N9YZT8</accession>
<dbReference type="InterPro" id="IPR002347">
    <property type="entry name" value="SDR_fam"/>
</dbReference>
<dbReference type="OrthoDB" id="47007at2759"/>
<dbReference type="AlphaFoldDB" id="A0A9N9YZT8"/>
<dbReference type="GO" id="GO:0006633">
    <property type="term" value="P:fatty acid biosynthetic process"/>
    <property type="evidence" value="ECO:0007669"/>
    <property type="project" value="TreeGrafter"/>
</dbReference>
<organism evidence="3 4">
    <name type="scientific">Clonostachys solani</name>
    <dbReference type="NCBI Taxonomy" id="160281"/>
    <lineage>
        <taxon>Eukaryota</taxon>
        <taxon>Fungi</taxon>
        <taxon>Dikarya</taxon>
        <taxon>Ascomycota</taxon>
        <taxon>Pezizomycotina</taxon>
        <taxon>Sordariomycetes</taxon>
        <taxon>Hypocreomycetidae</taxon>
        <taxon>Hypocreales</taxon>
        <taxon>Bionectriaceae</taxon>
        <taxon>Clonostachys</taxon>
    </lineage>
</organism>
<gene>
    <name evidence="3" type="ORF">CSOL1703_00012171</name>
</gene>
<dbReference type="Pfam" id="PF13561">
    <property type="entry name" value="adh_short_C2"/>
    <property type="match status" value="1"/>
</dbReference>
<evidence type="ECO:0000313" key="3">
    <source>
        <dbReference type="EMBL" id="CAH0046437.1"/>
    </source>
</evidence>
<dbReference type="Proteomes" id="UP000775872">
    <property type="component" value="Unassembled WGS sequence"/>
</dbReference>
<reference evidence="3" key="1">
    <citation type="submission" date="2021-10" db="EMBL/GenBank/DDBJ databases">
        <authorList>
            <person name="Piombo E."/>
        </authorList>
    </citation>
    <scope>NUCLEOTIDE SEQUENCE</scope>
</reference>
<sequence length="271" mass="28917">MESSSAEHPKTAIVTGSARGIGKAIALRLASDGYDVTIADIPAMSAEAEATAKEIAALGRKSFVALGDVSVRANVESIVAQHVENIGPLFTMIANAGICEVKSVLEVTEEDIRKMYDVNVFGVFNCYQVAAKQLIKQGTPGRLIAASSTAVFSIVGFKPFVNMVNYSSSKWAVRGMTQGFAMEMAPYGIRVNAYAPGIHATKMWEQIDGSLGKLEGREQGESLKKYSKDLIALGRTGESEDVAKLVSFLASDDSEYMTGQNILVDGGIVFT</sequence>
<dbReference type="FunFam" id="3.40.50.720:FF:000084">
    <property type="entry name" value="Short-chain dehydrogenase reductase"/>
    <property type="match status" value="1"/>
</dbReference>
<keyword evidence="2" id="KW-0521">NADP</keyword>
<evidence type="ECO:0000313" key="4">
    <source>
        <dbReference type="Proteomes" id="UP000775872"/>
    </source>
</evidence>
<protein>
    <submittedName>
        <fullName evidence="3">Uncharacterized protein</fullName>
    </submittedName>
</protein>
<dbReference type="InterPro" id="IPR036291">
    <property type="entry name" value="NAD(P)-bd_dom_sf"/>
</dbReference>
<comment type="similarity">
    <text evidence="1">Belongs to the short-chain dehydrogenases/reductases (SDR) family.</text>
</comment>
<proteinExistence type="inferred from homology"/>
<dbReference type="GO" id="GO:0016616">
    <property type="term" value="F:oxidoreductase activity, acting on the CH-OH group of donors, NAD or NADP as acceptor"/>
    <property type="evidence" value="ECO:0007669"/>
    <property type="project" value="TreeGrafter"/>
</dbReference>
<comment type="caution">
    <text evidence="3">The sequence shown here is derived from an EMBL/GenBank/DDBJ whole genome shotgun (WGS) entry which is preliminary data.</text>
</comment>
<dbReference type="PANTHER" id="PTHR42760">
    <property type="entry name" value="SHORT-CHAIN DEHYDROGENASES/REDUCTASES FAMILY MEMBER"/>
    <property type="match status" value="1"/>
</dbReference>
<keyword evidence="4" id="KW-1185">Reference proteome</keyword>
<evidence type="ECO:0000256" key="2">
    <source>
        <dbReference type="ARBA" id="ARBA00022857"/>
    </source>
</evidence>
<dbReference type="InterPro" id="IPR020904">
    <property type="entry name" value="Sc_DH/Rdtase_CS"/>
</dbReference>
<dbReference type="Gene3D" id="3.40.50.720">
    <property type="entry name" value="NAD(P)-binding Rossmann-like Domain"/>
    <property type="match status" value="1"/>
</dbReference>
<dbReference type="GO" id="GO:0048038">
    <property type="term" value="F:quinone binding"/>
    <property type="evidence" value="ECO:0007669"/>
    <property type="project" value="TreeGrafter"/>
</dbReference>
<dbReference type="PRINTS" id="PR00081">
    <property type="entry name" value="GDHRDH"/>
</dbReference>
<dbReference type="PRINTS" id="PR00080">
    <property type="entry name" value="SDRFAMILY"/>
</dbReference>
<name>A0A9N9YZT8_9HYPO</name>
<dbReference type="SUPFAM" id="SSF51735">
    <property type="entry name" value="NAD(P)-binding Rossmann-fold domains"/>
    <property type="match status" value="1"/>
</dbReference>